<evidence type="ECO:0000256" key="1">
    <source>
        <dbReference type="ARBA" id="ARBA00022527"/>
    </source>
</evidence>
<feature type="domain" description="Protein kinase" evidence="8">
    <location>
        <begin position="20"/>
        <end position="322"/>
    </location>
</feature>
<feature type="region of interest" description="Disordered" evidence="7">
    <location>
        <begin position="391"/>
        <end position="421"/>
    </location>
</feature>
<feature type="region of interest" description="Disordered" evidence="7">
    <location>
        <begin position="926"/>
        <end position="954"/>
    </location>
</feature>
<reference evidence="9" key="1">
    <citation type="journal article" date="2020" name="bioRxiv">
        <title>Comparative genomics of Chlamydomonas.</title>
        <authorList>
            <person name="Craig R.J."/>
            <person name="Hasan A.R."/>
            <person name="Ness R.W."/>
            <person name="Keightley P.D."/>
        </authorList>
    </citation>
    <scope>NUCLEOTIDE SEQUENCE</scope>
    <source>
        <strain evidence="9">CCAP 11/70</strain>
    </source>
</reference>
<dbReference type="Pfam" id="PF00069">
    <property type="entry name" value="Pkinase"/>
    <property type="match status" value="1"/>
</dbReference>
<dbReference type="PROSITE" id="PS00107">
    <property type="entry name" value="PROTEIN_KINASE_ATP"/>
    <property type="match status" value="1"/>
</dbReference>
<feature type="compositionally biased region" description="Polar residues" evidence="7">
    <location>
        <begin position="940"/>
        <end position="954"/>
    </location>
</feature>
<gene>
    <name evidence="9" type="ORF">HYH03_013234</name>
</gene>
<evidence type="ECO:0000256" key="6">
    <source>
        <dbReference type="PROSITE-ProRule" id="PRU10141"/>
    </source>
</evidence>
<keyword evidence="5 6" id="KW-0067">ATP-binding</keyword>
<dbReference type="InterPro" id="IPR050117">
    <property type="entry name" value="MAPK"/>
</dbReference>
<dbReference type="SMART" id="SM00220">
    <property type="entry name" value="S_TKc"/>
    <property type="match status" value="1"/>
</dbReference>
<organism evidence="9 10">
    <name type="scientific">Edaphochlamys debaryana</name>
    <dbReference type="NCBI Taxonomy" id="47281"/>
    <lineage>
        <taxon>Eukaryota</taxon>
        <taxon>Viridiplantae</taxon>
        <taxon>Chlorophyta</taxon>
        <taxon>core chlorophytes</taxon>
        <taxon>Chlorophyceae</taxon>
        <taxon>CS clade</taxon>
        <taxon>Chlamydomonadales</taxon>
        <taxon>Chlamydomonadales incertae sedis</taxon>
        <taxon>Edaphochlamys</taxon>
    </lineage>
</organism>
<dbReference type="PROSITE" id="PS00108">
    <property type="entry name" value="PROTEIN_KINASE_ST"/>
    <property type="match status" value="1"/>
</dbReference>
<feature type="compositionally biased region" description="Low complexity" evidence="7">
    <location>
        <begin position="738"/>
        <end position="753"/>
    </location>
</feature>
<feature type="compositionally biased region" description="Pro residues" evidence="7">
    <location>
        <begin position="327"/>
        <end position="343"/>
    </location>
</feature>
<evidence type="ECO:0000313" key="10">
    <source>
        <dbReference type="Proteomes" id="UP000612055"/>
    </source>
</evidence>
<name>A0A835XSM2_9CHLO</name>
<evidence type="ECO:0000256" key="7">
    <source>
        <dbReference type="SAM" id="MobiDB-lite"/>
    </source>
</evidence>
<keyword evidence="4" id="KW-0418">Kinase</keyword>
<dbReference type="AlphaFoldDB" id="A0A835XSM2"/>
<feature type="region of interest" description="Disordered" evidence="7">
    <location>
        <begin position="805"/>
        <end position="878"/>
    </location>
</feature>
<comment type="caution">
    <text evidence="9">The sequence shown here is derived from an EMBL/GenBank/DDBJ whole genome shotgun (WGS) entry which is preliminary data.</text>
</comment>
<keyword evidence="1" id="KW-0723">Serine/threonine-protein kinase</keyword>
<dbReference type="Gene3D" id="1.10.510.10">
    <property type="entry name" value="Transferase(Phosphotransferase) domain 1"/>
    <property type="match status" value="1"/>
</dbReference>
<evidence type="ECO:0000256" key="3">
    <source>
        <dbReference type="ARBA" id="ARBA00022741"/>
    </source>
</evidence>
<dbReference type="OrthoDB" id="548217at2759"/>
<dbReference type="EMBL" id="JAEHOE010000086">
    <property type="protein sequence ID" value="KAG2488243.1"/>
    <property type="molecule type" value="Genomic_DNA"/>
</dbReference>
<dbReference type="GO" id="GO:0005524">
    <property type="term" value="F:ATP binding"/>
    <property type="evidence" value="ECO:0007669"/>
    <property type="project" value="UniProtKB-UniRule"/>
</dbReference>
<evidence type="ECO:0000256" key="4">
    <source>
        <dbReference type="ARBA" id="ARBA00022777"/>
    </source>
</evidence>
<dbReference type="PANTHER" id="PTHR24055">
    <property type="entry name" value="MITOGEN-ACTIVATED PROTEIN KINASE"/>
    <property type="match status" value="1"/>
</dbReference>
<dbReference type="Gene3D" id="3.30.200.20">
    <property type="entry name" value="Phosphorylase Kinase, domain 1"/>
    <property type="match status" value="1"/>
</dbReference>
<keyword evidence="2" id="KW-0808">Transferase</keyword>
<dbReference type="InterPro" id="IPR017441">
    <property type="entry name" value="Protein_kinase_ATP_BS"/>
</dbReference>
<dbReference type="FunFam" id="1.10.510.10:FF:000624">
    <property type="entry name" value="Mitogen-activated protein kinase"/>
    <property type="match status" value="1"/>
</dbReference>
<feature type="region of interest" description="Disordered" evidence="7">
    <location>
        <begin position="322"/>
        <end position="347"/>
    </location>
</feature>
<feature type="binding site" evidence="6">
    <location>
        <position position="49"/>
    </location>
    <ligand>
        <name>ATP</name>
        <dbReference type="ChEBI" id="CHEBI:30616"/>
    </ligand>
</feature>
<evidence type="ECO:0000256" key="5">
    <source>
        <dbReference type="ARBA" id="ARBA00022840"/>
    </source>
</evidence>
<dbReference type="SUPFAM" id="SSF56112">
    <property type="entry name" value="Protein kinase-like (PK-like)"/>
    <property type="match status" value="1"/>
</dbReference>
<feature type="region of interest" description="Disordered" evidence="7">
    <location>
        <begin position="661"/>
        <end position="783"/>
    </location>
</feature>
<proteinExistence type="predicted"/>
<feature type="region of interest" description="Disordered" evidence="7">
    <location>
        <begin position="1104"/>
        <end position="1127"/>
    </location>
</feature>
<dbReference type="Proteomes" id="UP000612055">
    <property type="component" value="Unassembled WGS sequence"/>
</dbReference>
<dbReference type="InterPro" id="IPR000719">
    <property type="entry name" value="Prot_kinase_dom"/>
</dbReference>
<accession>A0A835XSM2</accession>
<sequence>MGSDRRAVDNEATASSADDFKPLREIGEGAYANVYEALHKPTGRTVVVKRFKDAHTDLEVQRLAVRELRVLACLPPHINVVQLLSSFRSCSGRLYIAFEPMAGDLGQVLARQPRRRLPPALLRAVAWQLLGALEHCHSHGVIHRDVKPSNVLIDTREGEATPTIKLCDFGLARWMPGTAPKSAGAQGRPDPLSDYVVTRWYRAPELLVGDRHYGTPIDVWAAGCTLAELALGKPLFAGASDADQMWLIVRQLGPMPYGLRMLNSHATGHGPDASSAPDSCQAIAAKLGPLVDPGLLQVIGRCLTMDPALRPTAAQLRSLPYFHGLREPPPPQPPRLPEPPAEPPCTGLVSLPRAHAHAVASAPAAHPVVEPIAAHPTASAPAAHPIAPVAPPALAATAPPPTEAPPSPAHAQAPAAGERLRDAVARAAAAAASSEALPASLAGNRSALAPAGAALVTAQLSRTLSSIKPSTAPSTAAAAAVSAALIRPSRTAGGGALAGGSGPSESVAAVTILTAAAAAAVTAASGVSAAVGGGGGGGRPAVPDAEQGFVRNRSRPQRPPSLLLESAPDNSCTAAGATCTAGSDLLLNTATFFSTQAVGYGCGYDTLMMTSSMLTTDPGSPCVPPALAAASASVPVLPPPTAMVMAAAAASPAAAGIALPPLAPPPPPMPHVRRGGLRVQTSSGSSDPVPRCSEGGGWAQAKASRFARPPAKSKSSLKDGRAQGPRHAPPRRSSTYIATPDAQARPAQQAQTGPGQGPGSKGACCTPPSGPERFISASDAPRLSLNGGGGPAAWAAGLFRRISLRPPAESPGGAATSSPHGGFFRTTQNQFSPALPAGLPSLKQRRTPASASASAATLTAAPAASASGDGGGDRTPLSPGMRAAIAAFMDEESLPSVLTSFGSAPVVHGQLDRTRTARVQRHAVQHPYLAEENDDDDEPSQPTGTGHLASSSTAPLPVGYLNPCSTAASLQATRLAATIVTGELPRSPATAAAPVASARLGEARPPSGQPAQLRPISLASWAGPGEGVTTATAPAGSAPSAAWVGAGRDAAAPWVHTPAATAVVSTDSGRYAHASADGTPPAANGALPLLRTVTRDAFVGASEQGNSAAGEGIVTRREASSSEPGNKSFGKGMVRAFAKKVKQAFVGMR</sequence>
<feature type="compositionally biased region" description="Polar residues" evidence="7">
    <location>
        <begin position="815"/>
        <end position="832"/>
    </location>
</feature>
<evidence type="ECO:0000259" key="8">
    <source>
        <dbReference type="PROSITE" id="PS50011"/>
    </source>
</evidence>
<protein>
    <recommendedName>
        <fullName evidence="8">Protein kinase domain-containing protein</fullName>
    </recommendedName>
</protein>
<dbReference type="PROSITE" id="PS50011">
    <property type="entry name" value="PROTEIN_KINASE_DOM"/>
    <property type="match status" value="1"/>
</dbReference>
<feature type="compositionally biased region" description="Pro residues" evidence="7">
    <location>
        <begin position="661"/>
        <end position="670"/>
    </location>
</feature>
<feature type="compositionally biased region" description="Low complexity" evidence="7">
    <location>
        <begin position="847"/>
        <end position="867"/>
    </location>
</feature>
<evidence type="ECO:0000313" key="9">
    <source>
        <dbReference type="EMBL" id="KAG2488243.1"/>
    </source>
</evidence>
<dbReference type="InterPro" id="IPR008271">
    <property type="entry name" value="Ser/Thr_kinase_AS"/>
</dbReference>
<evidence type="ECO:0000256" key="2">
    <source>
        <dbReference type="ARBA" id="ARBA00022679"/>
    </source>
</evidence>
<keyword evidence="10" id="KW-1185">Reference proteome</keyword>
<feature type="compositionally biased region" description="Pro residues" evidence="7">
    <location>
        <begin position="398"/>
        <end position="408"/>
    </location>
</feature>
<dbReference type="InterPro" id="IPR011009">
    <property type="entry name" value="Kinase-like_dom_sf"/>
</dbReference>
<keyword evidence="3 6" id="KW-0547">Nucleotide-binding</keyword>
<dbReference type="GO" id="GO:0004674">
    <property type="term" value="F:protein serine/threonine kinase activity"/>
    <property type="evidence" value="ECO:0007669"/>
    <property type="project" value="UniProtKB-KW"/>
</dbReference>